<protein>
    <submittedName>
        <fullName evidence="1">Uncharacterized protein</fullName>
    </submittedName>
</protein>
<proteinExistence type="predicted"/>
<reference evidence="1 2" key="1">
    <citation type="submission" date="2017-06" db="EMBL/GenBank/DDBJ databases">
        <authorList>
            <person name="Kim H.J."/>
            <person name="Triplett B.A."/>
        </authorList>
    </citation>
    <scope>NUCLEOTIDE SEQUENCE [LARGE SCALE GENOMIC DNA]</scope>
    <source>
        <strain evidence="1 2">B29T1</strain>
    </source>
</reference>
<evidence type="ECO:0000313" key="2">
    <source>
        <dbReference type="Proteomes" id="UP000197065"/>
    </source>
</evidence>
<name>A0A212R9E0_9PROT</name>
<gene>
    <name evidence="1" type="ORF">SAMN07250955_106252</name>
</gene>
<evidence type="ECO:0000313" key="1">
    <source>
        <dbReference type="EMBL" id="SNB68846.1"/>
    </source>
</evidence>
<dbReference type="EMBL" id="FYEH01000006">
    <property type="protein sequence ID" value="SNB68846.1"/>
    <property type="molecule type" value="Genomic_DNA"/>
</dbReference>
<keyword evidence="2" id="KW-1185">Reference proteome</keyword>
<dbReference type="Proteomes" id="UP000197065">
    <property type="component" value="Unassembled WGS sequence"/>
</dbReference>
<organism evidence="1 2">
    <name type="scientific">Arboricoccus pini</name>
    <dbReference type="NCBI Taxonomy" id="1963835"/>
    <lineage>
        <taxon>Bacteria</taxon>
        <taxon>Pseudomonadati</taxon>
        <taxon>Pseudomonadota</taxon>
        <taxon>Alphaproteobacteria</taxon>
        <taxon>Geminicoccales</taxon>
        <taxon>Geminicoccaceae</taxon>
        <taxon>Arboricoccus</taxon>
    </lineage>
</organism>
<sequence length="93" mass="10583">MRRQKSLDGGIGRLAPIDRIEFDLAMDNGGATEHCRRPLQHHEFGTLRVDLEEIHGSTIGEHIVQPMRHQVLRADGMKRVQVGKRRVVPAVER</sequence>
<accession>A0A212R9E0</accession>
<dbReference type="AlphaFoldDB" id="A0A212R9E0"/>